<dbReference type="GO" id="GO:0006900">
    <property type="term" value="P:vesicle budding from membrane"/>
    <property type="evidence" value="ECO:0007669"/>
    <property type="project" value="TreeGrafter"/>
</dbReference>
<organism evidence="11 12">
    <name type="scientific">Solanum bulbocastanum</name>
    <name type="common">Wild potato</name>
    <dbReference type="NCBI Taxonomy" id="147425"/>
    <lineage>
        <taxon>Eukaryota</taxon>
        <taxon>Viridiplantae</taxon>
        <taxon>Streptophyta</taxon>
        <taxon>Embryophyta</taxon>
        <taxon>Tracheophyta</taxon>
        <taxon>Spermatophyta</taxon>
        <taxon>Magnoliopsida</taxon>
        <taxon>eudicotyledons</taxon>
        <taxon>Gunneridae</taxon>
        <taxon>Pentapetalae</taxon>
        <taxon>asterids</taxon>
        <taxon>lamiids</taxon>
        <taxon>Solanales</taxon>
        <taxon>Solanaceae</taxon>
        <taxon>Solanoideae</taxon>
        <taxon>Solaneae</taxon>
        <taxon>Solanum</taxon>
    </lineage>
</organism>
<dbReference type="GO" id="GO:0032050">
    <property type="term" value="F:clathrin heavy chain binding"/>
    <property type="evidence" value="ECO:0007669"/>
    <property type="project" value="TreeGrafter"/>
</dbReference>
<dbReference type="InterPro" id="IPR013809">
    <property type="entry name" value="ENTH"/>
</dbReference>
<dbReference type="GO" id="GO:0005905">
    <property type="term" value="C:clathrin-coated pit"/>
    <property type="evidence" value="ECO:0007669"/>
    <property type="project" value="UniProtKB-SubCell"/>
</dbReference>
<dbReference type="InterPro" id="IPR011417">
    <property type="entry name" value="ANTH_dom"/>
</dbReference>
<dbReference type="Pfam" id="PF07651">
    <property type="entry name" value="ANTH"/>
    <property type="match status" value="1"/>
</dbReference>
<keyword evidence="7" id="KW-0168">Coated pit</keyword>
<dbReference type="FunFam" id="1.20.58.150:FF:000003">
    <property type="entry name" value="Putative clathrin assembly protein"/>
    <property type="match status" value="1"/>
</dbReference>
<comment type="subcellular location">
    <subcellularLocation>
        <location evidence="1">Cytoplasmic vesicle</location>
        <location evidence="1">Clathrin-coated vesicle</location>
    </subcellularLocation>
    <subcellularLocation>
        <location evidence="2">Golgi apparatus</location>
    </subcellularLocation>
    <subcellularLocation>
        <location evidence="3">Membrane</location>
        <location evidence="3">Clathrin-coated pit</location>
    </subcellularLocation>
</comment>
<dbReference type="InterPro" id="IPR045192">
    <property type="entry name" value="AP180-like"/>
</dbReference>
<dbReference type="GO" id="GO:0005545">
    <property type="term" value="F:1-phosphatidylinositol binding"/>
    <property type="evidence" value="ECO:0007669"/>
    <property type="project" value="InterPro"/>
</dbReference>
<dbReference type="Proteomes" id="UP001371456">
    <property type="component" value="Unassembled WGS sequence"/>
</dbReference>
<proteinExistence type="predicted"/>
<evidence type="ECO:0000256" key="9">
    <source>
        <dbReference type="SAM" id="MobiDB-lite"/>
    </source>
</evidence>
<evidence type="ECO:0000256" key="3">
    <source>
        <dbReference type="ARBA" id="ARBA00004600"/>
    </source>
</evidence>
<accession>A0AAN8SX98</accession>
<dbReference type="SUPFAM" id="SSF89009">
    <property type="entry name" value="GAT-like domain"/>
    <property type="match status" value="1"/>
</dbReference>
<dbReference type="GO" id="GO:0030136">
    <property type="term" value="C:clathrin-coated vesicle"/>
    <property type="evidence" value="ECO:0007669"/>
    <property type="project" value="UniProtKB-SubCell"/>
</dbReference>
<evidence type="ECO:0000256" key="8">
    <source>
        <dbReference type="ARBA" id="ARBA00023329"/>
    </source>
</evidence>
<feature type="domain" description="ENTH" evidence="10">
    <location>
        <begin position="21"/>
        <end position="158"/>
    </location>
</feature>
<dbReference type="SUPFAM" id="SSF48464">
    <property type="entry name" value="ENTH/VHS domain"/>
    <property type="match status" value="1"/>
</dbReference>
<dbReference type="PANTHER" id="PTHR22951:SF5">
    <property type="entry name" value="PHOSPHATIDYLINOSITOL-BINDING CLATHRIN ASSEMBLY PROTEIN LAP"/>
    <property type="match status" value="1"/>
</dbReference>
<feature type="compositionally biased region" description="Basic and acidic residues" evidence="9">
    <location>
        <begin position="349"/>
        <end position="366"/>
    </location>
</feature>
<evidence type="ECO:0000256" key="4">
    <source>
        <dbReference type="ARBA" id="ARBA00022583"/>
    </source>
</evidence>
<keyword evidence="12" id="KW-1185">Reference proteome</keyword>
<evidence type="ECO:0000256" key="2">
    <source>
        <dbReference type="ARBA" id="ARBA00004555"/>
    </source>
</evidence>
<protein>
    <recommendedName>
        <fullName evidence="10">ENTH domain-containing protein</fullName>
    </recommendedName>
</protein>
<dbReference type="PROSITE" id="PS50942">
    <property type="entry name" value="ENTH"/>
    <property type="match status" value="1"/>
</dbReference>
<dbReference type="InterPro" id="IPR014712">
    <property type="entry name" value="ANTH_dom_sf"/>
</dbReference>
<evidence type="ECO:0000259" key="10">
    <source>
        <dbReference type="PROSITE" id="PS50942"/>
    </source>
</evidence>
<dbReference type="GO" id="GO:0000149">
    <property type="term" value="F:SNARE binding"/>
    <property type="evidence" value="ECO:0007669"/>
    <property type="project" value="TreeGrafter"/>
</dbReference>
<evidence type="ECO:0000313" key="11">
    <source>
        <dbReference type="EMBL" id="KAK6774083.1"/>
    </source>
</evidence>
<comment type="caution">
    <text evidence="11">The sequence shown here is derived from an EMBL/GenBank/DDBJ whole genome shotgun (WGS) entry which is preliminary data.</text>
</comment>
<dbReference type="GO" id="GO:0005546">
    <property type="term" value="F:phosphatidylinositol-4,5-bisphosphate binding"/>
    <property type="evidence" value="ECO:0007669"/>
    <property type="project" value="TreeGrafter"/>
</dbReference>
<dbReference type="Gene3D" id="1.20.58.150">
    <property type="entry name" value="ANTH domain"/>
    <property type="match status" value="1"/>
</dbReference>
<dbReference type="FunFam" id="1.25.40.90:FF:000005">
    <property type="entry name" value="Clathrin assembly protein AP180"/>
    <property type="match status" value="1"/>
</dbReference>
<dbReference type="SMART" id="SM00273">
    <property type="entry name" value="ENTH"/>
    <property type="match status" value="1"/>
</dbReference>
<evidence type="ECO:0000256" key="1">
    <source>
        <dbReference type="ARBA" id="ARBA00004132"/>
    </source>
</evidence>
<evidence type="ECO:0000256" key="6">
    <source>
        <dbReference type="ARBA" id="ARBA00023136"/>
    </source>
</evidence>
<dbReference type="AlphaFoldDB" id="A0AAN8SX98"/>
<name>A0AAN8SX98_SOLBU</name>
<dbReference type="InterPro" id="IPR008942">
    <property type="entry name" value="ENTH_VHS"/>
</dbReference>
<keyword evidence="5" id="KW-0333">Golgi apparatus</keyword>
<evidence type="ECO:0000256" key="5">
    <source>
        <dbReference type="ARBA" id="ARBA00023034"/>
    </source>
</evidence>
<feature type="region of interest" description="Disordered" evidence="9">
    <location>
        <begin position="349"/>
        <end position="368"/>
    </location>
</feature>
<evidence type="ECO:0000313" key="12">
    <source>
        <dbReference type="Proteomes" id="UP001371456"/>
    </source>
</evidence>
<dbReference type="GO" id="GO:0072583">
    <property type="term" value="P:clathrin-dependent endocytosis"/>
    <property type="evidence" value="ECO:0007669"/>
    <property type="project" value="InterPro"/>
</dbReference>
<evidence type="ECO:0000256" key="7">
    <source>
        <dbReference type="ARBA" id="ARBA00023176"/>
    </source>
</evidence>
<keyword evidence="6" id="KW-0472">Membrane</keyword>
<dbReference type="GO" id="GO:0048268">
    <property type="term" value="P:clathrin coat assembly"/>
    <property type="evidence" value="ECO:0007669"/>
    <property type="project" value="InterPro"/>
</dbReference>
<dbReference type="PANTHER" id="PTHR22951">
    <property type="entry name" value="CLATHRIN ASSEMBLY PROTEIN"/>
    <property type="match status" value="1"/>
</dbReference>
<dbReference type="InterPro" id="IPR048050">
    <property type="entry name" value="ANTH_N_plant"/>
</dbReference>
<sequence>MEKIRKAYGKLKDSTKVGLAKVKSEFKDLDIAIVKATNHVESPPKERHIARIIVATSITCPRADVAYCIHALSKRLSKTRNWIVVIKTLIVIHRVLREGDPSFKEELLRCSQRGQIFQLSNFKDDSSHLGWDCSAWVRTYALFLEERLECFRTMKNDIVAERSTKPSVGINKVHCRTRILNGEELLEQLPALQQLLYRLIGCQPEGGACYNFLIQYALALVLKESFKIYCAINDGIINLVDYFFEMSKPDAIKALSIYKRAGQQAEHLAHFYDFCRGLDVARTFQFPTLKQPPASFLVTMEEYIREAPQTDSMPNNRLEYRETKQKPEKPEEIVPEASENKVPEAKISEVKHTEAQEETVPKKEETPPLISTEEPVDLLGLNEVDPRVAELEESNALALAIVPPGKENPSANNQVGETGKTSGWELALVTEPSNNRSQITPDKELAGGFDKLLLDSLYQDDASRRQIQLQQAGYSAGYGYGYEMPGQSSVNHNDPFAMSNHIAPPTSVQMMAQQQQQYQMMQQQQQYQMMQQQYMMQQQQQRPQQNMLMVHHQYQGQYSQQTWYMGSSNPFGDPFSYPQNNMPPRGNHPLI</sequence>
<dbReference type="GO" id="GO:0005794">
    <property type="term" value="C:Golgi apparatus"/>
    <property type="evidence" value="ECO:0007669"/>
    <property type="project" value="UniProtKB-SubCell"/>
</dbReference>
<gene>
    <name evidence="11" type="ORF">RDI58_029322</name>
</gene>
<reference evidence="11 12" key="1">
    <citation type="submission" date="2024-02" db="EMBL/GenBank/DDBJ databases">
        <title>de novo genome assembly of Solanum bulbocastanum strain 11H21.</title>
        <authorList>
            <person name="Hosaka A.J."/>
        </authorList>
    </citation>
    <scope>NUCLEOTIDE SEQUENCE [LARGE SCALE GENOMIC DNA]</scope>
    <source>
        <tissue evidence="11">Young leaves</tissue>
    </source>
</reference>
<dbReference type="CDD" id="cd03564">
    <property type="entry name" value="ANTH_N"/>
    <property type="match status" value="1"/>
</dbReference>
<dbReference type="EMBL" id="JBANQN010000012">
    <property type="protein sequence ID" value="KAK6774083.1"/>
    <property type="molecule type" value="Genomic_DNA"/>
</dbReference>
<keyword evidence="8" id="KW-0968">Cytoplasmic vesicle</keyword>
<dbReference type="Gene3D" id="1.25.40.90">
    <property type="match status" value="1"/>
</dbReference>
<keyword evidence="4" id="KW-0254">Endocytosis</keyword>